<evidence type="ECO:0000313" key="1">
    <source>
        <dbReference type="EMBL" id="TCD65191.1"/>
    </source>
</evidence>
<organism evidence="1 2">
    <name type="scientific">Steccherinum ochraceum</name>
    <dbReference type="NCBI Taxonomy" id="92696"/>
    <lineage>
        <taxon>Eukaryota</taxon>
        <taxon>Fungi</taxon>
        <taxon>Dikarya</taxon>
        <taxon>Basidiomycota</taxon>
        <taxon>Agaricomycotina</taxon>
        <taxon>Agaricomycetes</taxon>
        <taxon>Polyporales</taxon>
        <taxon>Steccherinaceae</taxon>
        <taxon>Steccherinum</taxon>
    </lineage>
</organism>
<protein>
    <submittedName>
        <fullName evidence="1">Uncharacterized protein</fullName>
    </submittedName>
</protein>
<proteinExistence type="predicted"/>
<evidence type="ECO:0000313" key="2">
    <source>
        <dbReference type="Proteomes" id="UP000292702"/>
    </source>
</evidence>
<reference evidence="1 2" key="1">
    <citation type="submission" date="2018-11" db="EMBL/GenBank/DDBJ databases">
        <title>Genome assembly of Steccherinum ochraceum LE-BIN_3174, the white-rot fungus of the Steccherinaceae family (The Residual Polyporoid clade, Polyporales, Basidiomycota).</title>
        <authorList>
            <person name="Fedorova T.V."/>
            <person name="Glazunova O.A."/>
            <person name="Landesman E.O."/>
            <person name="Moiseenko K.V."/>
            <person name="Psurtseva N.V."/>
            <person name="Savinova O.S."/>
            <person name="Shakhova N.V."/>
            <person name="Tyazhelova T.V."/>
            <person name="Vasina D.V."/>
        </authorList>
    </citation>
    <scope>NUCLEOTIDE SEQUENCE [LARGE SCALE GENOMIC DNA]</scope>
    <source>
        <strain evidence="1 2">LE-BIN_3174</strain>
    </source>
</reference>
<dbReference type="AlphaFoldDB" id="A0A4R0RB69"/>
<gene>
    <name evidence="1" type="ORF">EIP91_002976</name>
</gene>
<sequence length="301" mass="34265">MSNYDPRLRAAFKTVSSMDNDFGLEPGVIAITASQFMKRALEFARNELLMEIINFNSLFFPKYRFQEGIPGWKIDDSPKRNTPCELGLTDKFLIVLKFACCTNGDEQMSPSDSMLKKLYVCGRESALGYDFAMQFQLDHGLMQVLHQAKLVKRTGSNLANAYADFLYINIRHKHLYEHDHDIHWAAGENFQWRLLLNAVWAGAAAYTIGGYVLYGPDNIYFIPIGDLLKQYLQDPALFATSSEPANAIILKRILTDPKRPKDYYLQVERLMEADPVIQKVRSLGFVDVLPEPGQLQAQNLP</sequence>
<dbReference type="EMBL" id="RWJN01000193">
    <property type="protein sequence ID" value="TCD65191.1"/>
    <property type="molecule type" value="Genomic_DNA"/>
</dbReference>
<keyword evidence="2" id="KW-1185">Reference proteome</keyword>
<accession>A0A4R0RB69</accession>
<dbReference type="Proteomes" id="UP000292702">
    <property type="component" value="Unassembled WGS sequence"/>
</dbReference>
<comment type="caution">
    <text evidence="1">The sequence shown here is derived from an EMBL/GenBank/DDBJ whole genome shotgun (WGS) entry which is preliminary data.</text>
</comment>
<name>A0A4R0RB69_9APHY</name>